<name>R7ZMQ8_9BACT</name>
<proteinExistence type="predicted"/>
<gene>
    <name evidence="2" type="ORF">ADIS_4090</name>
</gene>
<dbReference type="EMBL" id="AQHR01000107">
    <property type="protein sequence ID" value="EON75386.1"/>
    <property type="molecule type" value="Genomic_DNA"/>
</dbReference>
<feature type="region of interest" description="Disordered" evidence="1">
    <location>
        <begin position="1"/>
        <end position="39"/>
    </location>
</feature>
<keyword evidence="3" id="KW-1185">Reference proteome</keyword>
<feature type="compositionally biased region" description="Basic and acidic residues" evidence="1">
    <location>
        <begin position="21"/>
        <end position="39"/>
    </location>
</feature>
<sequence>MGDPPFVRKKTGDQVALAKLPSEKDNRPTCKRTVADKPF</sequence>
<evidence type="ECO:0000313" key="2">
    <source>
        <dbReference type="EMBL" id="EON75386.1"/>
    </source>
</evidence>
<accession>R7ZMQ8</accession>
<evidence type="ECO:0000313" key="3">
    <source>
        <dbReference type="Proteomes" id="UP000013909"/>
    </source>
</evidence>
<dbReference type="Proteomes" id="UP000013909">
    <property type="component" value="Unassembled WGS sequence"/>
</dbReference>
<comment type="caution">
    <text evidence="2">The sequence shown here is derived from an EMBL/GenBank/DDBJ whole genome shotgun (WGS) entry which is preliminary data.</text>
</comment>
<organism evidence="2 3">
    <name type="scientific">Lunatimonas lonarensis</name>
    <dbReference type="NCBI Taxonomy" id="1232681"/>
    <lineage>
        <taxon>Bacteria</taxon>
        <taxon>Pseudomonadati</taxon>
        <taxon>Bacteroidota</taxon>
        <taxon>Cytophagia</taxon>
        <taxon>Cytophagales</taxon>
        <taxon>Cyclobacteriaceae</taxon>
    </lineage>
</organism>
<reference evidence="2 3" key="1">
    <citation type="submission" date="2013-02" db="EMBL/GenBank/DDBJ databases">
        <title>A novel strain isolated from Lonar lake, Maharashtra, India.</title>
        <authorList>
            <person name="Singh A."/>
        </authorList>
    </citation>
    <scope>NUCLEOTIDE SEQUENCE [LARGE SCALE GENOMIC DNA]</scope>
    <source>
        <strain evidence="2 3">AK24</strain>
    </source>
</reference>
<evidence type="ECO:0000256" key="1">
    <source>
        <dbReference type="SAM" id="MobiDB-lite"/>
    </source>
</evidence>
<dbReference type="AlphaFoldDB" id="R7ZMQ8"/>
<protein>
    <submittedName>
        <fullName evidence="2">Uncharacterized protein</fullName>
    </submittedName>
</protein>